<feature type="region of interest" description="Disordered" evidence="1">
    <location>
        <begin position="333"/>
        <end position="464"/>
    </location>
</feature>
<dbReference type="InterPro" id="IPR013761">
    <property type="entry name" value="SAM/pointed_sf"/>
</dbReference>
<feature type="compositionally biased region" description="Low complexity" evidence="1">
    <location>
        <begin position="417"/>
        <end position="431"/>
    </location>
</feature>
<dbReference type="Gene3D" id="2.30.29.30">
    <property type="entry name" value="Pleckstrin-homology domain (PH domain)/Phosphotyrosine-binding domain (PTB)"/>
    <property type="match status" value="1"/>
</dbReference>
<dbReference type="InterPro" id="IPR001849">
    <property type="entry name" value="PH_domain"/>
</dbReference>
<feature type="region of interest" description="Disordered" evidence="1">
    <location>
        <begin position="598"/>
        <end position="628"/>
    </location>
</feature>
<feature type="compositionally biased region" description="Acidic residues" evidence="1">
    <location>
        <begin position="359"/>
        <end position="371"/>
    </location>
</feature>
<feature type="region of interest" description="Disordered" evidence="1">
    <location>
        <begin position="991"/>
        <end position="1020"/>
    </location>
</feature>
<feature type="compositionally biased region" description="Polar residues" evidence="1">
    <location>
        <begin position="443"/>
        <end position="459"/>
    </location>
</feature>
<dbReference type="Gene3D" id="1.10.150.50">
    <property type="entry name" value="Transcription Factor, Ets-1"/>
    <property type="match status" value="1"/>
</dbReference>
<feature type="region of interest" description="Disordered" evidence="1">
    <location>
        <begin position="760"/>
        <end position="854"/>
    </location>
</feature>
<dbReference type="Pfam" id="PF00169">
    <property type="entry name" value="PH"/>
    <property type="match status" value="1"/>
</dbReference>
<organism evidence="4 5">
    <name type="scientific">Rotaria sordida</name>
    <dbReference type="NCBI Taxonomy" id="392033"/>
    <lineage>
        <taxon>Eukaryota</taxon>
        <taxon>Metazoa</taxon>
        <taxon>Spiralia</taxon>
        <taxon>Gnathifera</taxon>
        <taxon>Rotifera</taxon>
        <taxon>Eurotatoria</taxon>
        <taxon>Bdelloidea</taxon>
        <taxon>Philodinida</taxon>
        <taxon>Philodinidae</taxon>
        <taxon>Rotaria</taxon>
    </lineage>
</organism>
<evidence type="ECO:0000256" key="1">
    <source>
        <dbReference type="SAM" id="MobiDB-lite"/>
    </source>
</evidence>
<dbReference type="SUPFAM" id="SSF47769">
    <property type="entry name" value="SAM/Pointed domain"/>
    <property type="match status" value="1"/>
</dbReference>
<feature type="region of interest" description="Disordered" evidence="1">
    <location>
        <begin position="869"/>
        <end position="890"/>
    </location>
</feature>
<dbReference type="PROSITE" id="PS50003">
    <property type="entry name" value="PH_DOMAIN"/>
    <property type="match status" value="1"/>
</dbReference>
<evidence type="ECO:0000259" key="3">
    <source>
        <dbReference type="PROSITE" id="PS50105"/>
    </source>
</evidence>
<feature type="compositionally biased region" description="Basic and acidic residues" evidence="1">
    <location>
        <begin position="341"/>
        <end position="358"/>
    </location>
</feature>
<feature type="region of interest" description="Disordered" evidence="1">
    <location>
        <begin position="1050"/>
        <end position="1087"/>
    </location>
</feature>
<dbReference type="PANTHER" id="PTHR12844">
    <property type="entry name" value="CONNECTOR ENCHANCER OF KINASE SUPPRESSOR OF RAS"/>
    <property type="match status" value="1"/>
</dbReference>
<dbReference type="SMART" id="SM00454">
    <property type="entry name" value="SAM"/>
    <property type="match status" value="1"/>
</dbReference>
<feature type="compositionally biased region" description="Low complexity" evidence="1">
    <location>
        <begin position="770"/>
        <end position="779"/>
    </location>
</feature>
<dbReference type="PANTHER" id="PTHR12844:SF42">
    <property type="entry name" value="CONNECTOR ENHANCER OF KSR PROTEIN CNK"/>
    <property type="match status" value="1"/>
</dbReference>
<evidence type="ECO:0000259" key="2">
    <source>
        <dbReference type="PROSITE" id="PS50003"/>
    </source>
</evidence>
<accession>A0A818XI68</accession>
<sequence>MQSLHYNNGSIKLTRERATMVSRWECDEVAKWIAGLAGIQPDISEIFLKHSINGAALGILLREDLIRMGITQLDQQLILTQSIDLLLTLINRLNSETLALLFMRIHCTGTTCYNLLKRYDETINDNSHVMNSPEFYTSICNLSNAIVETCHWLGRLPFIENVEYIDLRRKIIKALVQIRVLIRNLRLVDQINMPKSKLILEINELRTTAISLVRQNKDSLFSSDCYLTRVNLRRPIKDDVNIEYTTMPDFTHIISSIETEAIGYMGSGFSAINIGDEIIEINNQVVIGWDPIHFPDLLRSSSHVNEICLLVKKMPRHNDDEIYAKRITDLAPNPRRTRARGALERMKQTESNRTRLLEQEGEIDVESDDETLYQSKRSSQIKRDQHSSLPDLTESLTSSNNAHDLSQISDHSEHSSSRSSVSTTTVLSPTSPIKMNSKRKSSDQPQSAGGTPTSPNVTPKSPRKMGIESYFSTLFRPRQDSKSVIPDLNDHTTKDQPQLVTVKRIDSLYKQNSSNNSITSLHDDQIIAPIPPALPPTIDKNDSQTNLYTSTRSSISNLFKSPDQRSKRQNVDNGKNITFRNELKMEIGSIFGTHNNGIVANKPPLNHSDNRKNSVTTERRRPKHKPSYRKISCKDLGKGDCEGFLYRYLPKGTLSLVQWRLYWCVLKGGTLYVFKSKDDKNQEVEIKLEGKNVSPAPERRKYGFRIADETSKYREYFYCSTRDEMAKWMNKMGLAAINFNIDDSKIGGFHKGFVDSREGSPASTPIVGVSSSSSLSLSSTNKQQQQIGHRGSVGDSENDSDKESIVSWHKSASHHSSVSDTEPSRDKNDKRADLSSVTRHARSSSSASILSDTHNSSVICPSNRFVGQINTSSNKGHHRTSSSPVQFPLSYEDDQDNAYVNAAPRLSDSDSSNELPYQRMFNNRQMVKNNQTQELLQPSTNDQSKILNTSGGFNTPIASHLSTFNDKTSLSSQQPSNSNALLTGDEVFSSQTINSPDIQPNSSSPSSSSSSSSTSSLKQYSPAVVRTAPLYISVYTSTPPIPLVKGIVASSVPSTNDDEPYFTRRSPPPQSPSSLTKPEQSTITNSP</sequence>
<feature type="domain" description="PH" evidence="2">
    <location>
        <begin position="638"/>
        <end position="737"/>
    </location>
</feature>
<feature type="compositionally biased region" description="Low complexity" evidence="1">
    <location>
        <begin position="1002"/>
        <end position="1016"/>
    </location>
</feature>
<proteinExistence type="predicted"/>
<dbReference type="SUPFAM" id="SSF50729">
    <property type="entry name" value="PH domain-like"/>
    <property type="match status" value="1"/>
</dbReference>
<feature type="compositionally biased region" description="Polar residues" evidence="1">
    <location>
        <begin position="1075"/>
        <end position="1087"/>
    </location>
</feature>
<dbReference type="EMBL" id="CAJOBE010001393">
    <property type="protein sequence ID" value="CAF3740001.1"/>
    <property type="molecule type" value="Genomic_DNA"/>
</dbReference>
<dbReference type="InterPro" id="IPR001660">
    <property type="entry name" value="SAM"/>
</dbReference>
<feature type="compositionally biased region" description="Basic and acidic residues" evidence="1">
    <location>
        <begin position="822"/>
        <end position="833"/>
    </location>
</feature>
<feature type="compositionally biased region" description="Polar residues" evidence="1">
    <location>
        <begin position="991"/>
        <end position="1001"/>
    </location>
</feature>
<protein>
    <submittedName>
        <fullName evidence="4">Uncharacterized protein</fullName>
    </submittedName>
</protein>
<feature type="domain" description="SAM" evidence="3">
    <location>
        <begin position="24"/>
        <end position="89"/>
    </location>
</feature>
<dbReference type="SMART" id="SM00233">
    <property type="entry name" value="PH"/>
    <property type="match status" value="1"/>
</dbReference>
<name>A0A818XI68_9BILA</name>
<dbReference type="InterPro" id="IPR011993">
    <property type="entry name" value="PH-like_dom_sf"/>
</dbReference>
<feature type="compositionally biased region" description="Low complexity" evidence="1">
    <location>
        <begin position="834"/>
        <end position="854"/>
    </location>
</feature>
<reference evidence="4" key="1">
    <citation type="submission" date="2021-02" db="EMBL/GenBank/DDBJ databases">
        <authorList>
            <person name="Nowell W R."/>
        </authorList>
    </citation>
    <scope>NUCLEOTIDE SEQUENCE</scope>
</reference>
<dbReference type="PROSITE" id="PS50105">
    <property type="entry name" value="SAM_DOMAIN"/>
    <property type="match status" value="1"/>
</dbReference>
<evidence type="ECO:0000313" key="4">
    <source>
        <dbReference type="EMBL" id="CAF3740001.1"/>
    </source>
</evidence>
<dbReference type="AlphaFoldDB" id="A0A818XI68"/>
<comment type="caution">
    <text evidence="4">The sequence shown here is derived from an EMBL/GenBank/DDBJ whole genome shotgun (WGS) entry which is preliminary data.</text>
</comment>
<dbReference type="InterPro" id="IPR051566">
    <property type="entry name" value="CNKSR"/>
</dbReference>
<evidence type="ECO:0000313" key="5">
    <source>
        <dbReference type="Proteomes" id="UP000663874"/>
    </source>
</evidence>
<feature type="compositionally biased region" description="Polar residues" evidence="1">
    <location>
        <begin position="387"/>
        <end position="404"/>
    </location>
</feature>
<dbReference type="Proteomes" id="UP000663874">
    <property type="component" value="Unassembled WGS sequence"/>
</dbReference>
<gene>
    <name evidence="4" type="ORF">FNK824_LOCUS11620</name>
</gene>